<evidence type="ECO:0000313" key="5">
    <source>
        <dbReference type="Proteomes" id="UP001500449"/>
    </source>
</evidence>
<evidence type="ECO:0000259" key="3">
    <source>
        <dbReference type="Pfam" id="PF00890"/>
    </source>
</evidence>
<gene>
    <name evidence="4" type="ORF">GCM10009836_03100</name>
</gene>
<dbReference type="SUPFAM" id="SSF46977">
    <property type="entry name" value="Succinate dehydrogenase/fumarate reductase flavoprotein C-terminal domain"/>
    <property type="match status" value="1"/>
</dbReference>
<dbReference type="PRINTS" id="PR00411">
    <property type="entry name" value="PNDRDTASEI"/>
</dbReference>
<name>A0ABN2MJI6_9PSEU</name>
<dbReference type="PANTHER" id="PTHR11632:SF73">
    <property type="entry name" value="BLR3196 PROTEIN"/>
    <property type="match status" value="1"/>
</dbReference>
<dbReference type="InterPro" id="IPR030664">
    <property type="entry name" value="SdhA/FrdA/AprA"/>
</dbReference>
<dbReference type="InterPro" id="IPR036188">
    <property type="entry name" value="FAD/NAD-bd_sf"/>
</dbReference>
<keyword evidence="5" id="KW-1185">Reference proteome</keyword>
<protein>
    <submittedName>
        <fullName evidence="4">FAD-binding protein</fullName>
    </submittedName>
</protein>
<sequence length="535" mass="56624">MTDLDLVCDVLVIGGGPAGAWTAIGAARAGADVLLVDKGYCGTSGAAAAAGVGAWYVPPTEEEREHAVRSRQKLGGDLAERAWVERVLDEVWVRMRELDAFGFPFSDTERPREDLENPGGMGYQRGMNFLHLQGPDLMRVMRRQVRRAGVRILDQSPVLQLLTDGSGAVVGAHGRRRQEQVDYRVRAGATVIATGGCAFLSHAIGTDVDTGDGYLFAAEAGAHLTGMEFSNAYSLGAKGTSASKGAHFAYGTFTREDGSEIEGAGVLRGRSVIARALIDGPVYCVFDQADDAVEHEMRLQQPNFMGGLDKLGIDPRKQRFEVDLILEGTVRGTGGIDVVTDDCATGVPGLFAAGDAATRQLICGGFTGGGSHNIAWAAASGTFAGTGAARYARAHGTAAVRTHDTARAGLAGTGGTDHREIVRAVQGEILPLAKNYFRAGDRLRASLDVLDAAWRSTVDLGPDADGRSHARSAVALAATGRWMYASALARTETRGMHRRDDFPGIDPAQTSRLLTGGLDDVWTRWEQDALLGAAS</sequence>
<evidence type="ECO:0000256" key="2">
    <source>
        <dbReference type="ARBA" id="ARBA00023002"/>
    </source>
</evidence>
<proteinExistence type="predicted"/>
<dbReference type="RefSeq" id="WP_344411683.1">
    <property type="nucleotide sequence ID" value="NZ_BAAAQK010000001.1"/>
</dbReference>
<dbReference type="Gene3D" id="1.20.58.100">
    <property type="entry name" value="Fumarate reductase/succinate dehydrogenase flavoprotein-like, C-terminal domain"/>
    <property type="match status" value="1"/>
</dbReference>
<dbReference type="Gene3D" id="3.50.50.60">
    <property type="entry name" value="FAD/NAD(P)-binding domain"/>
    <property type="match status" value="2"/>
</dbReference>
<reference evidence="4 5" key="1">
    <citation type="journal article" date="2019" name="Int. J. Syst. Evol. Microbiol.">
        <title>The Global Catalogue of Microorganisms (GCM) 10K type strain sequencing project: providing services to taxonomists for standard genome sequencing and annotation.</title>
        <authorList>
            <consortium name="The Broad Institute Genomics Platform"/>
            <consortium name="The Broad Institute Genome Sequencing Center for Infectious Disease"/>
            <person name="Wu L."/>
            <person name="Ma J."/>
        </authorList>
    </citation>
    <scope>NUCLEOTIDE SEQUENCE [LARGE SCALE GENOMIC DNA]</scope>
    <source>
        <strain evidence="4 5">JCM 16009</strain>
    </source>
</reference>
<dbReference type="PRINTS" id="PR00368">
    <property type="entry name" value="FADPNR"/>
</dbReference>
<dbReference type="Pfam" id="PF00890">
    <property type="entry name" value="FAD_binding_2"/>
    <property type="match status" value="1"/>
</dbReference>
<dbReference type="InterPro" id="IPR037099">
    <property type="entry name" value="Fum_R/Succ_DH_flav-like_C_sf"/>
</dbReference>
<dbReference type="Proteomes" id="UP001500449">
    <property type="component" value="Unassembled WGS sequence"/>
</dbReference>
<comment type="caution">
    <text evidence="4">The sequence shown here is derived from an EMBL/GenBank/DDBJ whole genome shotgun (WGS) entry which is preliminary data.</text>
</comment>
<accession>A0ABN2MJI6</accession>
<evidence type="ECO:0000256" key="1">
    <source>
        <dbReference type="ARBA" id="ARBA00022630"/>
    </source>
</evidence>
<dbReference type="EMBL" id="BAAAQK010000001">
    <property type="protein sequence ID" value="GAA1828707.1"/>
    <property type="molecule type" value="Genomic_DNA"/>
</dbReference>
<evidence type="ECO:0000313" key="4">
    <source>
        <dbReference type="EMBL" id="GAA1828707.1"/>
    </source>
</evidence>
<keyword evidence="2" id="KW-0560">Oxidoreductase</keyword>
<dbReference type="PANTHER" id="PTHR11632">
    <property type="entry name" value="SUCCINATE DEHYDROGENASE 2 FLAVOPROTEIN SUBUNIT"/>
    <property type="match status" value="1"/>
</dbReference>
<feature type="domain" description="FAD-dependent oxidoreductase 2 FAD-binding" evidence="3">
    <location>
        <begin position="9"/>
        <end position="368"/>
    </location>
</feature>
<keyword evidence="1" id="KW-0285">Flavoprotein</keyword>
<dbReference type="InterPro" id="IPR003953">
    <property type="entry name" value="FAD-dep_OxRdtase_2_FAD-bd"/>
</dbReference>
<organism evidence="4 5">
    <name type="scientific">Pseudonocardia ailaonensis</name>
    <dbReference type="NCBI Taxonomy" id="367279"/>
    <lineage>
        <taxon>Bacteria</taxon>
        <taxon>Bacillati</taxon>
        <taxon>Actinomycetota</taxon>
        <taxon>Actinomycetes</taxon>
        <taxon>Pseudonocardiales</taxon>
        <taxon>Pseudonocardiaceae</taxon>
        <taxon>Pseudonocardia</taxon>
    </lineage>
</organism>
<dbReference type="SUPFAM" id="SSF51905">
    <property type="entry name" value="FAD/NAD(P)-binding domain"/>
    <property type="match status" value="1"/>
</dbReference>